<evidence type="ECO:0000256" key="2">
    <source>
        <dbReference type="ARBA" id="ARBA00022553"/>
    </source>
</evidence>
<evidence type="ECO:0000256" key="4">
    <source>
        <dbReference type="ARBA" id="ARBA00022843"/>
    </source>
</evidence>
<protein>
    <recommendedName>
        <fullName evidence="7">Caspase recruitment domain-containing protein</fullName>
    </recommendedName>
</protein>
<evidence type="ECO:0000256" key="3">
    <source>
        <dbReference type="ARBA" id="ARBA00022588"/>
    </source>
</evidence>
<keyword evidence="5" id="KW-0391">Immunity</keyword>
<evidence type="ECO:0000313" key="8">
    <source>
        <dbReference type="EMBL" id="KAK7498986.1"/>
    </source>
</evidence>
<dbReference type="Pfam" id="PF16739">
    <property type="entry name" value="CARD_2"/>
    <property type="match status" value="1"/>
</dbReference>
<dbReference type="EMBL" id="JACVVK020000047">
    <property type="protein sequence ID" value="KAK7498986.1"/>
    <property type="molecule type" value="Genomic_DNA"/>
</dbReference>
<proteinExistence type="predicted"/>
<dbReference type="AlphaFoldDB" id="A0ABD0LHK7"/>
<organism evidence="8 9">
    <name type="scientific">Batillaria attramentaria</name>
    <dbReference type="NCBI Taxonomy" id="370345"/>
    <lineage>
        <taxon>Eukaryota</taxon>
        <taxon>Metazoa</taxon>
        <taxon>Spiralia</taxon>
        <taxon>Lophotrochozoa</taxon>
        <taxon>Mollusca</taxon>
        <taxon>Gastropoda</taxon>
        <taxon>Caenogastropoda</taxon>
        <taxon>Sorbeoconcha</taxon>
        <taxon>Cerithioidea</taxon>
        <taxon>Batillariidae</taxon>
        <taxon>Batillaria</taxon>
    </lineage>
</organism>
<keyword evidence="1" id="KW-1017">Isopeptide bond</keyword>
<comment type="caution">
    <text evidence="8">The sequence shown here is derived from an EMBL/GenBank/DDBJ whole genome shotgun (WGS) entry which is preliminary data.</text>
</comment>
<reference evidence="8 9" key="1">
    <citation type="journal article" date="2023" name="Sci. Data">
        <title>Genome assembly of the Korean intertidal mud-creeper Batillaria attramentaria.</title>
        <authorList>
            <person name="Patra A.K."/>
            <person name="Ho P.T."/>
            <person name="Jun S."/>
            <person name="Lee S.J."/>
            <person name="Kim Y."/>
            <person name="Won Y.J."/>
        </authorList>
    </citation>
    <scope>NUCLEOTIDE SEQUENCE [LARGE SCALE GENOMIC DNA]</scope>
    <source>
        <strain evidence="8">Wonlab-2016</strain>
    </source>
</reference>
<keyword evidence="3" id="KW-0399">Innate immunity</keyword>
<evidence type="ECO:0000259" key="7">
    <source>
        <dbReference type="Pfam" id="PF16739"/>
    </source>
</evidence>
<dbReference type="GO" id="GO:0005737">
    <property type="term" value="C:cytoplasm"/>
    <property type="evidence" value="ECO:0007669"/>
    <property type="project" value="UniProtKB-ARBA"/>
</dbReference>
<evidence type="ECO:0000256" key="5">
    <source>
        <dbReference type="ARBA" id="ARBA00022859"/>
    </source>
</evidence>
<dbReference type="SUPFAM" id="SSF47986">
    <property type="entry name" value="DEATH domain"/>
    <property type="match status" value="1"/>
</dbReference>
<keyword evidence="9" id="KW-1185">Reference proteome</keyword>
<dbReference type="InterPro" id="IPR031964">
    <property type="entry name" value="CARD_dom"/>
</dbReference>
<dbReference type="InterPro" id="IPR011029">
    <property type="entry name" value="DEATH-like_dom_sf"/>
</dbReference>
<name>A0ABD0LHK7_9CAEN</name>
<accession>A0ABD0LHK7</accession>
<dbReference type="Gene3D" id="1.10.533.10">
    <property type="entry name" value="Death Domain, Fas"/>
    <property type="match status" value="2"/>
</dbReference>
<evidence type="ECO:0000256" key="6">
    <source>
        <dbReference type="SAM" id="MobiDB-lite"/>
    </source>
</evidence>
<feature type="region of interest" description="Disordered" evidence="6">
    <location>
        <begin position="210"/>
        <end position="240"/>
    </location>
</feature>
<gene>
    <name evidence="8" type="ORF">BaRGS_00009795</name>
</gene>
<evidence type="ECO:0000313" key="9">
    <source>
        <dbReference type="Proteomes" id="UP001519460"/>
    </source>
</evidence>
<evidence type="ECO:0000256" key="1">
    <source>
        <dbReference type="ARBA" id="ARBA00022499"/>
    </source>
</evidence>
<dbReference type="Proteomes" id="UP001519460">
    <property type="component" value="Unassembled WGS sequence"/>
</dbReference>
<sequence>MSTDRKKVDEMPLDDYYEAKIDLFFPFLQDTLRASHLLCLLHLKEVTKVSHKIHTLENEGEYSKAAEELLNTIKRSEEPGKWQMFVDAVREDGACIILNKLFEEDVGDNWHEEHRGMIQIFSRTILDNLNLNAVLDKILQENLIWHDDHEKLKAMIRRGETRSAIGLMLILIHCREPGWFKIFLTILIEKKYHNLAKEIDPDMYSKILNEKGWPDESESGRAERESRHSEPRETSSRTKGDFAIAISSDKSNLGHAAEKNVHKSLGHQVNATRRVSTGEPTCNCQGCARLIQEVAALKEELTTVVASLQSELGQVASLKSELAEVKSLLRAVTASQTSRMPRQ</sequence>
<keyword evidence="4" id="KW-0832">Ubl conjugation</keyword>
<keyword evidence="2" id="KW-0597">Phosphoprotein</keyword>
<dbReference type="GO" id="GO:0045087">
    <property type="term" value="P:innate immune response"/>
    <property type="evidence" value="ECO:0007669"/>
    <property type="project" value="UniProtKB-KW"/>
</dbReference>
<feature type="domain" description="Caspase recruitment" evidence="7">
    <location>
        <begin position="111"/>
        <end position="200"/>
    </location>
</feature>